<dbReference type="PROSITE" id="PS50181">
    <property type="entry name" value="FBOX"/>
    <property type="match status" value="1"/>
</dbReference>
<proteinExistence type="predicted"/>
<dbReference type="Proteomes" id="UP000799424">
    <property type="component" value="Unassembled WGS sequence"/>
</dbReference>
<sequence>MDNLPNELQSMIASYLPTEDVRNFCLASQRQAAHDLLEHAAYNWYLRALVYEEEAPIDSTASSPRDEVERLGIDVCDDVVQDFLGAGCMITELVFHITQHFSFISRRAASPGGEARMSQLTRLSISVYADESGEDLSRPVFESGQLCAFILSFGNLQHLHLSVPPDGETYAVLILDLQLEGMLPLSFHENLSLTSLKVEDLVAKEDELVRVLAAHKSTLKSLHLRHIHLSQGGTWRNVLRRLRALLQLDAAELKSLYWWRDSPDNGGGMNEKAERYLWDDQPNDAVGRVDDDLCKRMQEYLVYGGQSPFEW</sequence>
<reference evidence="2" key="1">
    <citation type="journal article" date="2020" name="Stud. Mycol.">
        <title>101 Dothideomycetes genomes: a test case for predicting lifestyles and emergence of pathogens.</title>
        <authorList>
            <person name="Haridas S."/>
            <person name="Albert R."/>
            <person name="Binder M."/>
            <person name="Bloem J."/>
            <person name="Labutti K."/>
            <person name="Salamov A."/>
            <person name="Andreopoulos B."/>
            <person name="Baker S."/>
            <person name="Barry K."/>
            <person name="Bills G."/>
            <person name="Bluhm B."/>
            <person name="Cannon C."/>
            <person name="Castanera R."/>
            <person name="Culley D."/>
            <person name="Daum C."/>
            <person name="Ezra D."/>
            <person name="Gonzalez J."/>
            <person name="Henrissat B."/>
            <person name="Kuo A."/>
            <person name="Liang C."/>
            <person name="Lipzen A."/>
            <person name="Lutzoni F."/>
            <person name="Magnuson J."/>
            <person name="Mondo S."/>
            <person name="Nolan M."/>
            <person name="Ohm R."/>
            <person name="Pangilinan J."/>
            <person name="Park H.-J."/>
            <person name="Ramirez L."/>
            <person name="Alfaro M."/>
            <person name="Sun H."/>
            <person name="Tritt A."/>
            <person name="Yoshinaga Y."/>
            <person name="Zwiers L.-H."/>
            <person name="Turgeon B."/>
            <person name="Goodwin S."/>
            <person name="Spatafora J."/>
            <person name="Crous P."/>
            <person name="Grigoriev I."/>
        </authorList>
    </citation>
    <scope>NUCLEOTIDE SEQUENCE</scope>
    <source>
        <strain evidence="2">CBS 113818</strain>
    </source>
</reference>
<dbReference type="InterPro" id="IPR001810">
    <property type="entry name" value="F-box_dom"/>
</dbReference>
<evidence type="ECO:0000313" key="2">
    <source>
        <dbReference type="EMBL" id="KAF2818792.1"/>
    </source>
</evidence>
<dbReference type="EMBL" id="MU006249">
    <property type="protein sequence ID" value="KAF2818792.1"/>
    <property type="molecule type" value="Genomic_DNA"/>
</dbReference>
<accession>A0A6A6ZCF7</accession>
<protein>
    <recommendedName>
        <fullName evidence="1">F-box domain-containing protein</fullName>
    </recommendedName>
</protein>
<evidence type="ECO:0000313" key="3">
    <source>
        <dbReference type="Proteomes" id="UP000799424"/>
    </source>
</evidence>
<feature type="domain" description="F-box" evidence="1">
    <location>
        <begin position="1"/>
        <end position="47"/>
    </location>
</feature>
<organism evidence="2 3">
    <name type="scientific">Ophiobolus disseminans</name>
    <dbReference type="NCBI Taxonomy" id="1469910"/>
    <lineage>
        <taxon>Eukaryota</taxon>
        <taxon>Fungi</taxon>
        <taxon>Dikarya</taxon>
        <taxon>Ascomycota</taxon>
        <taxon>Pezizomycotina</taxon>
        <taxon>Dothideomycetes</taxon>
        <taxon>Pleosporomycetidae</taxon>
        <taxon>Pleosporales</taxon>
        <taxon>Pleosporineae</taxon>
        <taxon>Phaeosphaeriaceae</taxon>
        <taxon>Ophiobolus</taxon>
    </lineage>
</organism>
<gene>
    <name evidence="2" type="ORF">CC86DRAFT_413679</name>
</gene>
<dbReference type="SUPFAM" id="SSF52047">
    <property type="entry name" value="RNI-like"/>
    <property type="match status" value="1"/>
</dbReference>
<name>A0A6A6ZCF7_9PLEO</name>
<evidence type="ECO:0000259" key="1">
    <source>
        <dbReference type="PROSITE" id="PS50181"/>
    </source>
</evidence>
<dbReference type="AlphaFoldDB" id="A0A6A6ZCF7"/>
<keyword evidence="3" id="KW-1185">Reference proteome</keyword>